<evidence type="ECO:0000259" key="5">
    <source>
        <dbReference type="Pfam" id="PF04869"/>
    </source>
</evidence>
<reference evidence="6" key="1">
    <citation type="submission" date="2022-12" db="EMBL/GenBank/DDBJ databases">
        <title>Genome assemblies of Blomia tropicalis.</title>
        <authorList>
            <person name="Cui Y."/>
        </authorList>
    </citation>
    <scope>NUCLEOTIDE SEQUENCE</scope>
    <source>
        <tissue evidence="6">Adult mites</tissue>
    </source>
</reference>
<dbReference type="GO" id="GO:0012507">
    <property type="term" value="C:ER to Golgi transport vesicle membrane"/>
    <property type="evidence" value="ECO:0007669"/>
    <property type="project" value="TreeGrafter"/>
</dbReference>
<evidence type="ECO:0000313" key="7">
    <source>
        <dbReference type="Proteomes" id="UP001142055"/>
    </source>
</evidence>
<dbReference type="AlphaFoldDB" id="A0A9Q0M1A2"/>
<dbReference type="Pfam" id="PF04869">
    <property type="entry name" value="Uso1_p115_head"/>
    <property type="match status" value="1"/>
</dbReference>
<feature type="region of interest" description="Disordered" evidence="4">
    <location>
        <begin position="895"/>
        <end position="916"/>
    </location>
</feature>
<evidence type="ECO:0000256" key="1">
    <source>
        <dbReference type="ARBA" id="ARBA00004555"/>
    </source>
</evidence>
<dbReference type="GO" id="GO:0005783">
    <property type="term" value="C:endoplasmic reticulum"/>
    <property type="evidence" value="ECO:0007669"/>
    <property type="project" value="TreeGrafter"/>
</dbReference>
<dbReference type="GO" id="GO:0048280">
    <property type="term" value="P:vesicle fusion with Golgi apparatus"/>
    <property type="evidence" value="ECO:0007669"/>
    <property type="project" value="InterPro"/>
</dbReference>
<dbReference type="Proteomes" id="UP001142055">
    <property type="component" value="Chromosome 3"/>
</dbReference>
<dbReference type="EMBL" id="JAPWDV010000003">
    <property type="protein sequence ID" value="KAJ6217054.1"/>
    <property type="molecule type" value="Genomic_DNA"/>
</dbReference>
<dbReference type="Gene3D" id="1.25.10.10">
    <property type="entry name" value="Leucine-rich Repeat Variant"/>
    <property type="match status" value="1"/>
</dbReference>
<comment type="subcellular location">
    <subcellularLocation>
        <location evidence="1">Golgi apparatus</location>
    </subcellularLocation>
</comment>
<feature type="domain" description="Vesicle tethering protein Uso1/P115-like head" evidence="5">
    <location>
        <begin position="351"/>
        <end position="633"/>
    </location>
</feature>
<dbReference type="PANTHER" id="PTHR10013:SF0">
    <property type="entry name" value="GENERAL VESICULAR TRANSPORT FACTOR P115"/>
    <property type="match status" value="1"/>
</dbReference>
<dbReference type="InterPro" id="IPR041209">
    <property type="entry name" value="P115_Arm_rpt"/>
</dbReference>
<gene>
    <name evidence="6" type="ORF">RDWZM_008211</name>
</gene>
<dbReference type="InterPro" id="IPR011989">
    <property type="entry name" value="ARM-like"/>
</dbReference>
<keyword evidence="2" id="KW-0333">Golgi apparatus</keyword>
<accession>A0A9Q0M1A2</accession>
<dbReference type="GO" id="GO:0048211">
    <property type="term" value="P:Golgi vesicle docking"/>
    <property type="evidence" value="ECO:0007669"/>
    <property type="project" value="TreeGrafter"/>
</dbReference>
<dbReference type="FunFam" id="1.25.10.10:FF:000394">
    <property type="entry name" value="general vesicular transport factor p115"/>
    <property type="match status" value="1"/>
</dbReference>
<dbReference type="PANTHER" id="PTHR10013">
    <property type="entry name" value="GENERAL VESICULAR TRANSPORT FACTOR P115"/>
    <property type="match status" value="1"/>
</dbReference>
<dbReference type="GO" id="GO:0000139">
    <property type="term" value="C:Golgi membrane"/>
    <property type="evidence" value="ECO:0007669"/>
    <property type="project" value="InterPro"/>
</dbReference>
<dbReference type="InterPro" id="IPR016024">
    <property type="entry name" value="ARM-type_fold"/>
</dbReference>
<dbReference type="GO" id="GO:0006888">
    <property type="term" value="P:endoplasmic reticulum to Golgi vesicle-mediated transport"/>
    <property type="evidence" value="ECO:0007669"/>
    <property type="project" value="TreeGrafter"/>
</dbReference>
<evidence type="ECO:0000256" key="3">
    <source>
        <dbReference type="ARBA" id="ARBA00023054"/>
    </source>
</evidence>
<dbReference type="GO" id="GO:0006886">
    <property type="term" value="P:intracellular protein transport"/>
    <property type="evidence" value="ECO:0007669"/>
    <property type="project" value="InterPro"/>
</dbReference>
<dbReference type="Pfam" id="PF18770">
    <property type="entry name" value="Arm_vescicular"/>
    <property type="match status" value="1"/>
</dbReference>
<keyword evidence="3" id="KW-0175">Coiled coil</keyword>
<evidence type="ECO:0000313" key="6">
    <source>
        <dbReference type="EMBL" id="KAJ6217054.1"/>
    </source>
</evidence>
<sequence length="1029" mass="116647">MEYLKSGWKTVVGAPSDDNTTPEQNVAETVEKLVERIETSTLLEDRRDACRALKSLSKTFRLEVGAQAMDSFVYVLQNDSSDNEIVTYVLDSLLNVICNEDSSNENDNNKSASDFSVQFTEIFIKRKENVQLILDLLPEFDFKIRYPTIKLIQGLLRNKLRDCQDCILTHPMGISRMMDLLIDPREVIRNDALLLLVFLTKSNSNIQKIVAFENAFDRILEIISNEGYSDGGMVVEDCLSILLNLLKMNTSNQNYFKEGNYIQRLLPFLDISYDVDWNISNKVNNLLLMFKVIRSLVSPSNPLQVTNSCQKVMYQQSGILQNLCTILLSNGIPAIVLTETINCVAEVIRGNQQNQEYFSRVNAPIEPARPVIVVLLMSMINEKQPFELRCAVLYCFQSFLYKNELGQAQIVETLLPTTTDAVQDVSAGQLLCGGFFSNDILCNWFVAVSLSHTLVNNVTQKEQLLRVQLATDPNSSPISLLTFCSNLLQKGGHHQRRVSLLMLLSMWLSNSSVAVSNFLSIPTNIPYLTSQIGLVEGDDLEVLMQGLCAFLLGICICYNDNSIPSFTKTDLCKLIQNRIGVDIYADKLASIAKNEKYSQTLQKPYITTMKSAELLFDYEFCNLFKLQEASILKIVQPSSDQQNGPESNLTSEDHKLLLQYKELIREQDLQLISLRKQLVSLSTENATYKTQLDEQQSIVQQLRDQIALLKVHKSVYDQSNPYSNYMASGQNMYQQQTATTEVNCSYGLNSQPTEQCAEQSSVLATKNEVPVTDSYAASSQAISSTEAQLRQHIDQLNYELSVRDQNLHLLTNQLNSMQIYDNHGSNNNTNTSQSQTVADSNQLEYMFNENRRLQSIIDQYKYWEANYYANSYNQQLNDIQQGNKDGSLVVQPTTNTVVPDGNEKQENKVENNETDKLRHELETLRKEQDDLITLLADQDLKMQKYVRQMKDHGLSVADDFNELTQISSPPRQPCLNQLETDNIPVEQQQHQQLQPQSCYEMTSLINQIGTDTTTDLNSQQHAFSFVGTN</sequence>
<protein>
    <recommendedName>
        <fullName evidence="5">Vesicle tethering protein Uso1/P115-like head domain-containing protein</fullName>
    </recommendedName>
</protein>
<evidence type="ECO:0000256" key="2">
    <source>
        <dbReference type="ARBA" id="ARBA00023034"/>
    </source>
</evidence>
<evidence type="ECO:0000256" key="4">
    <source>
        <dbReference type="SAM" id="MobiDB-lite"/>
    </source>
</evidence>
<dbReference type="GO" id="GO:0045056">
    <property type="term" value="P:transcytosis"/>
    <property type="evidence" value="ECO:0007669"/>
    <property type="project" value="TreeGrafter"/>
</dbReference>
<comment type="caution">
    <text evidence="6">The sequence shown here is derived from an EMBL/GenBank/DDBJ whole genome shotgun (WGS) entry which is preliminary data.</text>
</comment>
<dbReference type="SUPFAM" id="SSF48371">
    <property type="entry name" value="ARM repeat"/>
    <property type="match status" value="2"/>
</dbReference>
<name>A0A9Q0M1A2_BLOTA</name>
<dbReference type="InterPro" id="IPR006953">
    <property type="entry name" value="Vesicle_Uso1_P115_head"/>
</dbReference>
<dbReference type="GO" id="GO:0005795">
    <property type="term" value="C:Golgi stack"/>
    <property type="evidence" value="ECO:0007669"/>
    <property type="project" value="TreeGrafter"/>
</dbReference>
<organism evidence="6 7">
    <name type="scientific">Blomia tropicalis</name>
    <name type="common">Mite</name>
    <dbReference type="NCBI Taxonomy" id="40697"/>
    <lineage>
        <taxon>Eukaryota</taxon>
        <taxon>Metazoa</taxon>
        <taxon>Ecdysozoa</taxon>
        <taxon>Arthropoda</taxon>
        <taxon>Chelicerata</taxon>
        <taxon>Arachnida</taxon>
        <taxon>Acari</taxon>
        <taxon>Acariformes</taxon>
        <taxon>Sarcoptiformes</taxon>
        <taxon>Astigmata</taxon>
        <taxon>Glycyphagoidea</taxon>
        <taxon>Echimyopodidae</taxon>
        <taxon>Blomia</taxon>
    </lineage>
</organism>
<dbReference type="OMA" id="WLWEDPK"/>
<feature type="compositionally biased region" description="Basic and acidic residues" evidence="4">
    <location>
        <begin position="901"/>
        <end position="916"/>
    </location>
</feature>
<proteinExistence type="predicted"/>
<keyword evidence="7" id="KW-1185">Reference proteome</keyword>
<dbReference type="InterPro" id="IPR024095">
    <property type="entry name" value="Vesicle_P115"/>
</dbReference>